<keyword evidence="1" id="KW-1133">Transmembrane helix</keyword>
<gene>
    <name evidence="2" type="ORF">CD039_01115</name>
</gene>
<keyword evidence="3" id="KW-1185">Reference proteome</keyword>
<proteinExistence type="predicted"/>
<keyword evidence="1" id="KW-0472">Membrane</keyword>
<reference evidence="2 3" key="1">
    <citation type="submission" date="2017-08" db="EMBL/GenBank/DDBJ databases">
        <title>Draft genome sequences of 64 type strains of genus Staph aureus.</title>
        <authorList>
            <person name="Cole K."/>
            <person name="Golubchik T."/>
            <person name="Russell J."/>
            <person name="Foster D."/>
            <person name="Llewelyn M."/>
            <person name="Wilson D."/>
            <person name="Crook D."/>
            <person name="Paul J."/>
        </authorList>
    </citation>
    <scope>NUCLEOTIDE SEQUENCE [LARGE SCALE GENOMIC DNA]</scope>
    <source>
        <strain evidence="2 3">DSM 29875</strain>
    </source>
</reference>
<keyword evidence="1" id="KW-0812">Transmembrane</keyword>
<evidence type="ECO:0000256" key="1">
    <source>
        <dbReference type="SAM" id="Phobius"/>
    </source>
</evidence>
<evidence type="ECO:0000313" key="2">
    <source>
        <dbReference type="EMBL" id="POA09390.1"/>
    </source>
</evidence>
<sequence>MCCLGLEGGRKELTLNLEIQAVEKYKYLNVILIIVINYYIVNLNMLNLHVQSEIDFSSFICKRGHLRKERSLYG</sequence>
<feature type="transmembrane region" description="Helical" evidence="1">
    <location>
        <begin position="27"/>
        <end position="46"/>
    </location>
</feature>
<protein>
    <submittedName>
        <fullName evidence="2">Uncharacterized protein</fullName>
    </submittedName>
</protein>
<name>A0A2K4FDF7_9STAP</name>
<dbReference type="AlphaFoldDB" id="A0A2K4FDF7"/>
<organism evidence="2 3">
    <name type="scientific">Staphylococcus argensis</name>
    <dbReference type="NCBI Taxonomy" id="1607738"/>
    <lineage>
        <taxon>Bacteria</taxon>
        <taxon>Bacillati</taxon>
        <taxon>Bacillota</taxon>
        <taxon>Bacilli</taxon>
        <taxon>Bacillales</taxon>
        <taxon>Staphylococcaceae</taxon>
        <taxon>Staphylococcus</taxon>
    </lineage>
</organism>
<dbReference type="Proteomes" id="UP000242712">
    <property type="component" value="Unassembled WGS sequence"/>
</dbReference>
<dbReference type="EMBL" id="PPPX01000001">
    <property type="protein sequence ID" value="POA09390.1"/>
    <property type="molecule type" value="Genomic_DNA"/>
</dbReference>
<accession>A0A2K4FDF7</accession>
<evidence type="ECO:0000313" key="3">
    <source>
        <dbReference type="Proteomes" id="UP000242712"/>
    </source>
</evidence>
<comment type="caution">
    <text evidence="2">The sequence shown here is derived from an EMBL/GenBank/DDBJ whole genome shotgun (WGS) entry which is preliminary data.</text>
</comment>